<dbReference type="PANTHER" id="PTHR42678">
    <property type="entry name" value="AMIDASE"/>
    <property type="match status" value="1"/>
</dbReference>
<accession>A0A0A1UPZ6</accession>
<organism evidence="2 3">
    <name type="scientific">Metarhizium robertsii</name>
    <dbReference type="NCBI Taxonomy" id="568076"/>
    <lineage>
        <taxon>Eukaryota</taxon>
        <taxon>Fungi</taxon>
        <taxon>Dikarya</taxon>
        <taxon>Ascomycota</taxon>
        <taxon>Pezizomycotina</taxon>
        <taxon>Sordariomycetes</taxon>
        <taxon>Hypocreomycetidae</taxon>
        <taxon>Hypocreales</taxon>
        <taxon>Clavicipitaceae</taxon>
        <taxon>Metarhizium</taxon>
    </lineage>
</organism>
<proteinExistence type="predicted"/>
<dbReference type="PANTHER" id="PTHR42678:SF34">
    <property type="entry name" value="OS04G0183300 PROTEIN"/>
    <property type="match status" value="1"/>
</dbReference>
<dbReference type="InterPro" id="IPR023631">
    <property type="entry name" value="Amidase_dom"/>
</dbReference>
<reference evidence="2 3" key="1">
    <citation type="submission" date="2014-02" db="EMBL/GenBank/DDBJ databases">
        <title>The genome sequence of the entomopathogenic fungus Metarhizium robertsii ARSEF 2575.</title>
        <authorList>
            <person name="Giuliano Garisto Donzelli B."/>
            <person name="Roe B.A."/>
            <person name="Macmil S.L."/>
            <person name="Krasnoff S.B."/>
            <person name="Gibson D.M."/>
        </authorList>
    </citation>
    <scope>NUCLEOTIDE SEQUENCE [LARGE SCALE GENOMIC DNA]</scope>
    <source>
        <strain evidence="2 3">ARSEF 2575</strain>
    </source>
</reference>
<sequence>MARHNHADMKLHAITTTAPVQMLLEEARALDLERRKSGARSPLHGIPVTLKDFFLAPSFGLGTTCGSFALNGLHASEDAAIATSLRDAGCIVLALANLSVRHQFLREFTMGQGDTDMVLKHRTSRGGVDPNGKWLGHSTPGGSSSGSAVGTAAGFSAFSLGSDSDGSIVLPAIRAALYSMKGSVGAIDMKGSLSGGMGFDSAGPLAKSVQDCADVMNMLLSGRDFRSHLTKSWEGIRVAYLDYKAWQFADRICDQTRAFDDEHEIAMISALKTAEGQGAKVCYNAKLLMPDKIMEKYGTVPMWTLYSSYRLGSNAFLLYYNNTGPRPLQDLVDFNKKHAELEFPYSKILLT</sequence>
<evidence type="ECO:0000313" key="2">
    <source>
        <dbReference type="EMBL" id="EXU97708.1"/>
    </source>
</evidence>
<dbReference type="InterPro" id="IPR036928">
    <property type="entry name" value="AS_sf"/>
</dbReference>
<dbReference type="HOGENOM" id="CLU_009600_14_3_1"/>
<protein>
    <submittedName>
        <fullName evidence="2">Amidase domain protein</fullName>
    </submittedName>
</protein>
<dbReference type="EMBL" id="JELW01000034">
    <property type="protein sequence ID" value="EXU97708.1"/>
    <property type="molecule type" value="Genomic_DNA"/>
</dbReference>
<dbReference type="Proteomes" id="UP000030151">
    <property type="component" value="Unassembled WGS sequence"/>
</dbReference>
<dbReference type="AlphaFoldDB" id="A0A0A1UPZ6"/>
<dbReference type="SUPFAM" id="SSF75304">
    <property type="entry name" value="Amidase signature (AS) enzymes"/>
    <property type="match status" value="1"/>
</dbReference>
<dbReference type="Pfam" id="PF01425">
    <property type="entry name" value="Amidase"/>
    <property type="match status" value="1"/>
</dbReference>
<gene>
    <name evidence="2" type="ORF">X797_009263</name>
</gene>
<evidence type="ECO:0000313" key="3">
    <source>
        <dbReference type="Proteomes" id="UP000030151"/>
    </source>
</evidence>
<name>A0A0A1UPZ6_9HYPO</name>
<feature type="domain" description="Amidase" evidence="1">
    <location>
        <begin position="2"/>
        <end position="227"/>
    </location>
</feature>
<dbReference type="Gene3D" id="3.90.1300.10">
    <property type="entry name" value="Amidase signature (AS) domain"/>
    <property type="match status" value="1"/>
</dbReference>
<comment type="caution">
    <text evidence="2">The sequence shown here is derived from an EMBL/GenBank/DDBJ whole genome shotgun (WGS) entry which is preliminary data.</text>
</comment>
<evidence type="ECO:0000259" key="1">
    <source>
        <dbReference type="Pfam" id="PF01425"/>
    </source>
</evidence>